<keyword evidence="2" id="KW-1185">Reference proteome</keyword>
<dbReference type="Pfam" id="PF14101">
    <property type="entry name" value="DUF4275"/>
    <property type="match status" value="1"/>
</dbReference>
<comment type="caution">
    <text evidence="1">The sequence shown here is derived from an EMBL/GenBank/DDBJ whole genome shotgun (WGS) entry which is preliminary data.</text>
</comment>
<protein>
    <submittedName>
        <fullName evidence="1">DUF4275 family protein</fullName>
    </submittedName>
</protein>
<evidence type="ECO:0000313" key="1">
    <source>
        <dbReference type="EMBL" id="MFC3192699.1"/>
    </source>
</evidence>
<dbReference type="InterPro" id="IPR025454">
    <property type="entry name" value="DUF4275"/>
</dbReference>
<dbReference type="EMBL" id="JBHRTS010000001">
    <property type="protein sequence ID" value="MFC3192699.1"/>
    <property type="molecule type" value="Genomic_DNA"/>
</dbReference>
<evidence type="ECO:0000313" key="2">
    <source>
        <dbReference type="Proteomes" id="UP001595533"/>
    </source>
</evidence>
<reference evidence="2" key="1">
    <citation type="journal article" date="2019" name="Int. J. Syst. Evol. Microbiol.">
        <title>The Global Catalogue of Microorganisms (GCM) 10K type strain sequencing project: providing services to taxonomists for standard genome sequencing and annotation.</title>
        <authorList>
            <consortium name="The Broad Institute Genomics Platform"/>
            <consortium name="The Broad Institute Genome Sequencing Center for Infectious Disease"/>
            <person name="Wu L."/>
            <person name="Ma J."/>
        </authorList>
    </citation>
    <scope>NUCLEOTIDE SEQUENCE [LARGE SCALE GENOMIC DNA]</scope>
    <source>
        <strain evidence="2">KCTC 42953</strain>
    </source>
</reference>
<proteinExistence type="predicted"/>
<dbReference type="Proteomes" id="UP001595533">
    <property type="component" value="Unassembled WGS sequence"/>
</dbReference>
<name>A0ABV7J410_9GAMM</name>
<dbReference type="RefSeq" id="WP_077409389.1">
    <property type="nucleotide sequence ID" value="NZ_JBHRTS010000001.1"/>
</dbReference>
<organism evidence="1 2">
    <name type="scientific">Marinicella sediminis</name>
    <dbReference type="NCBI Taxonomy" id="1792834"/>
    <lineage>
        <taxon>Bacteria</taxon>
        <taxon>Pseudomonadati</taxon>
        <taxon>Pseudomonadota</taxon>
        <taxon>Gammaproteobacteria</taxon>
        <taxon>Lysobacterales</taxon>
        <taxon>Marinicellaceae</taxon>
        <taxon>Marinicella</taxon>
    </lineage>
</organism>
<sequence>MNDLRKYRGFIEVTPGAVIDVLNKQQCEVIRLGWKKQYAPRAEGMRLSQNLWHVFSHGGFPSVSGLAADDAYQSELSDKYVVMDDQMTAGLVTDQRPDNLAYHDVHVFPLNLAWTMAFTHEDGNLGPYFARHEKYEALSAENAAQLEKQQQIRRARENGWL</sequence>
<gene>
    <name evidence="1" type="ORF">ACFODZ_00465</name>
</gene>
<accession>A0ABV7J410</accession>